<dbReference type="PRINTS" id="PR00035">
    <property type="entry name" value="HTHGNTR"/>
</dbReference>
<dbReference type="InterPro" id="IPR036388">
    <property type="entry name" value="WH-like_DNA-bd_sf"/>
</dbReference>
<dbReference type="Pfam" id="PF07729">
    <property type="entry name" value="FCD"/>
    <property type="match status" value="1"/>
</dbReference>
<dbReference type="Proteomes" id="UP000721844">
    <property type="component" value="Unassembled WGS sequence"/>
</dbReference>
<dbReference type="GO" id="GO:0003677">
    <property type="term" value="F:DNA binding"/>
    <property type="evidence" value="ECO:0007669"/>
    <property type="project" value="UniProtKB-KW"/>
</dbReference>
<proteinExistence type="predicted"/>
<keyword evidence="1" id="KW-0805">Transcription regulation</keyword>
<keyword evidence="2" id="KW-0238">DNA-binding</keyword>
<reference evidence="5 6" key="1">
    <citation type="journal article" date="2021" name="Microorganisms">
        <title>Acidisoma silvae sp. nov. and Acidisomacellulosilytica sp. nov., Two Acidophilic Bacteria Isolated from Decaying Wood, Hydrolyzing Cellulose and Producing Poly-3-hydroxybutyrate.</title>
        <authorList>
            <person name="Mieszkin S."/>
            <person name="Pouder E."/>
            <person name="Uroz S."/>
            <person name="Simon-Colin C."/>
            <person name="Alain K."/>
        </authorList>
    </citation>
    <scope>NUCLEOTIDE SEQUENCE [LARGE SCALE GENOMIC DNA]</scope>
    <source>
        <strain evidence="5 6">HW T5.17</strain>
    </source>
</reference>
<dbReference type="InterPro" id="IPR000524">
    <property type="entry name" value="Tscrpt_reg_HTH_GntR"/>
</dbReference>
<evidence type="ECO:0000313" key="6">
    <source>
        <dbReference type="Proteomes" id="UP000721844"/>
    </source>
</evidence>
<feature type="domain" description="HTH gntR-type" evidence="4">
    <location>
        <begin position="27"/>
        <end position="95"/>
    </location>
</feature>
<dbReference type="PROSITE" id="PS50949">
    <property type="entry name" value="HTH_GNTR"/>
    <property type="match status" value="1"/>
</dbReference>
<evidence type="ECO:0000256" key="3">
    <source>
        <dbReference type="ARBA" id="ARBA00023163"/>
    </source>
</evidence>
<dbReference type="EMBL" id="JAESVA010000001">
    <property type="protein sequence ID" value="MCB8879366.1"/>
    <property type="molecule type" value="Genomic_DNA"/>
</dbReference>
<dbReference type="SMART" id="SM00345">
    <property type="entry name" value="HTH_GNTR"/>
    <property type="match status" value="1"/>
</dbReference>
<evidence type="ECO:0000256" key="2">
    <source>
        <dbReference type="ARBA" id="ARBA00023125"/>
    </source>
</evidence>
<dbReference type="InterPro" id="IPR036390">
    <property type="entry name" value="WH_DNA-bd_sf"/>
</dbReference>
<dbReference type="CDD" id="cd07377">
    <property type="entry name" value="WHTH_GntR"/>
    <property type="match status" value="1"/>
</dbReference>
<dbReference type="Gene3D" id="1.10.10.10">
    <property type="entry name" value="Winged helix-like DNA-binding domain superfamily/Winged helix DNA-binding domain"/>
    <property type="match status" value="1"/>
</dbReference>
<keyword evidence="6" id="KW-1185">Reference proteome</keyword>
<evidence type="ECO:0000259" key="4">
    <source>
        <dbReference type="PROSITE" id="PS50949"/>
    </source>
</evidence>
<dbReference type="SUPFAM" id="SSF46785">
    <property type="entry name" value="Winged helix' DNA-binding domain"/>
    <property type="match status" value="1"/>
</dbReference>
<dbReference type="Pfam" id="PF00392">
    <property type="entry name" value="GntR"/>
    <property type="match status" value="1"/>
</dbReference>
<accession>A0A963YY66</accession>
<sequence length="267" mass="29548">MTVSAKGEAASPARRRDALPVRKIVRRKLSDEVFDRLLKEIETGLYPPNAHIPSERELMAAYGVGRPAIREAMQRLEKLGLIVITHGERARVSQPTVADVIGQIEHAARHILMTQPGSLSQLQDARVFFEIGMVREAARLADEQDIARLEAALATQAAFLDKDSGRFVAADMEFHTKIAAVTRNGVLEAVSRAMLHWLSMFHASLLLWKGHETVTLEEHRIILDAIIAHDEDAAAEAMRTHLLRSRGLFLSPNAQSQAPSPIADLKP</sequence>
<evidence type="ECO:0000256" key="1">
    <source>
        <dbReference type="ARBA" id="ARBA00023015"/>
    </source>
</evidence>
<dbReference type="GO" id="GO:0003700">
    <property type="term" value="F:DNA-binding transcription factor activity"/>
    <property type="evidence" value="ECO:0007669"/>
    <property type="project" value="InterPro"/>
</dbReference>
<comment type="caution">
    <text evidence="5">The sequence shown here is derived from an EMBL/GenBank/DDBJ whole genome shotgun (WGS) entry which is preliminary data.</text>
</comment>
<dbReference type="SUPFAM" id="SSF48008">
    <property type="entry name" value="GntR ligand-binding domain-like"/>
    <property type="match status" value="1"/>
</dbReference>
<evidence type="ECO:0000313" key="5">
    <source>
        <dbReference type="EMBL" id="MCB8879366.1"/>
    </source>
</evidence>
<dbReference type="NCBIfam" id="NF003011">
    <property type="entry name" value="PRK03837.1"/>
    <property type="match status" value="1"/>
</dbReference>
<dbReference type="PANTHER" id="PTHR43537:SF53">
    <property type="entry name" value="HTH-TYPE TRANSCRIPTIONAL REPRESSOR NANR"/>
    <property type="match status" value="1"/>
</dbReference>
<name>A0A963YY66_9PROT</name>
<dbReference type="InterPro" id="IPR011711">
    <property type="entry name" value="GntR_C"/>
</dbReference>
<dbReference type="InterPro" id="IPR008920">
    <property type="entry name" value="TF_FadR/GntR_C"/>
</dbReference>
<organism evidence="5 6">
    <name type="scientific">Acidisoma cellulosilyticum</name>
    <dbReference type="NCBI Taxonomy" id="2802395"/>
    <lineage>
        <taxon>Bacteria</taxon>
        <taxon>Pseudomonadati</taxon>
        <taxon>Pseudomonadota</taxon>
        <taxon>Alphaproteobacteria</taxon>
        <taxon>Acetobacterales</taxon>
        <taxon>Acidocellaceae</taxon>
        <taxon>Acidisoma</taxon>
    </lineage>
</organism>
<dbReference type="Gene3D" id="1.20.120.530">
    <property type="entry name" value="GntR ligand-binding domain-like"/>
    <property type="match status" value="1"/>
</dbReference>
<protein>
    <submittedName>
        <fullName evidence="5">Transcriptional regulator NanR</fullName>
    </submittedName>
</protein>
<dbReference type="SMART" id="SM00895">
    <property type="entry name" value="FCD"/>
    <property type="match status" value="1"/>
</dbReference>
<dbReference type="AlphaFoldDB" id="A0A963YY66"/>
<gene>
    <name evidence="5" type="primary">nanR</name>
    <name evidence="5" type="ORF">ACELLULO517_03905</name>
</gene>
<keyword evidence="3" id="KW-0804">Transcription</keyword>
<dbReference type="RefSeq" id="WP_227305957.1">
    <property type="nucleotide sequence ID" value="NZ_JAESVA010000001.1"/>
</dbReference>
<dbReference type="PANTHER" id="PTHR43537">
    <property type="entry name" value="TRANSCRIPTIONAL REGULATOR, GNTR FAMILY"/>
    <property type="match status" value="1"/>
</dbReference>